<dbReference type="GO" id="GO:1902388">
    <property type="term" value="F:ceramide 1-phosphate transfer activity"/>
    <property type="evidence" value="ECO:0007669"/>
    <property type="project" value="TreeGrafter"/>
</dbReference>
<evidence type="ECO:0000259" key="2">
    <source>
        <dbReference type="Pfam" id="PF08718"/>
    </source>
</evidence>
<sequence length="204" mass="22752">MFPHLEDGKIPTGQFLQACQGIADFVGFLGTPFIPVKNDISGNVAKVRGKYDKGREKFKYIEDLIDDDVGSSGGLGYATEGLLWLKRGLEFMLELLTLMVQEYRSTVDKQKTESLVGIIDAAYNATLKRHHGFISKQLFKVVIFAAPYRKTLLKALAEGQDGIDDICIAHIEAHLDNFKSNVEQLVKYYIVKGLDTPNPAKLKN</sequence>
<keyword evidence="4" id="KW-1185">Reference proteome</keyword>
<feature type="domain" description="Glycolipid transfer protein" evidence="2">
    <location>
        <begin position="10"/>
        <end position="157"/>
    </location>
</feature>
<dbReference type="FunFam" id="1.10.3520.10:FF:000001">
    <property type="entry name" value="Pleckstrin domain-containing family A member 8"/>
    <property type="match status" value="1"/>
</dbReference>
<dbReference type="GO" id="GO:0016020">
    <property type="term" value="C:membrane"/>
    <property type="evidence" value="ECO:0007669"/>
    <property type="project" value="TreeGrafter"/>
</dbReference>
<dbReference type="AlphaFoldDB" id="A0A158Q9S2"/>
<name>A0A158Q9S2_ENTVE</name>
<dbReference type="WBParaSite" id="EVEC_0000293001-mRNA-1">
    <property type="protein sequence ID" value="EVEC_0000293001-mRNA-1"/>
    <property type="gene ID" value="EVEC_0000293001"/>
</dbReference>
<dbReference type="EMBL" id="UXUI01007420">
    <property type="protein sequence ID" value="VDD87495.1"/>
    <property type="molecule type" value="Genomic_DNA"/>
</dbReference>
<reference evidence="3 4" key="2">
    <citation type="submission" date="2018-10" db="EMBL/GenBank/DDBJ databases">
        <authorList>
            <consortium name="Pathogen Informatics"/>
        </authorList>
    </citation>
    <scope>NUCLEOTIDE SEQUENCE [LARGE SCALE GENOMIC DNA]</scope>
</reference>
<dbReference type="PANTHER" id="PTHR10219:SF25">
    <property type="entry name" value="PLECKSTRIN HOMOLOGY DOMAIN-CONTAINING FAMILY A MEMBER 8"/>
    <property type="match status" value="1"/>
</dbReference>
<evidence type="ECO:0000313" key="4">
    <source>
        <dbReference type="Proteomes" id="UP000274131"/>
    </source>
</evidence>
<dbReference type="SUPFAM" id="SSF110004">
    <property type="entry name" value="Glycolipid transfer protein, GLTP"/>
    <property type="match status" value="1"/>
</dbReference>
<gene>
    <name evidence="3" type="ORF">EVEC_LOCUS2638</name>
</gene>
<evidence type="ECO:0000313" key="3">
    <source>
        <dbReference type="EMBL" id="VDD87495.1"/>
    </source>
</evidence>
<evidence type="ECO:0000313" key="5">
    <source>
        <dbReference type="WBParaSite" id="EVEC_0000293001-mRNA-1"/>
    </source>
</evidence>
<dbReference type="Pfam" id="PF08718">
    <property type="entry name" value="GLTP"/>
    <property type="match status" value="1"/>
</dbReference>
<dbReference type="PANTHER" id="PTHR10219">
    <property type="entry name" value="GLYCOLIPID TRANSFER PROTEIN-RELATED"/>
    <property type="match status" value="1"/>
</dbReference>
<dbReference type="OrthoDB" id="205255at2759"/>
<dbReference type="GO" id="GO:0005829">
    <property type="term" value="C:cytosol"/>
    <property type="evidence" value="ECO:0007669"/>
    <property type="project" value="TreeGrafter"/>
</dbReference>
<dbReference type="InterPro" id="IPR014830">
    <property type="entry name" value="Glycolipid_transfer_prot_dom"/>
</dbReference>
<evidence type="ECO:0000256" key="1">
    <source>
        <dbReference type="ARBA" id="ARBA00022448"/>
    </source>
</evidence>
<dbReference type="Proteomes" id="UP000274131">
    <property type="component" value="Unassembled WGS sequence"/>
</dbReference>
<organism evidence="5">
    <name type="scientific">Enterobius vermicularis</name>
    <name type="common">Human pinworm</name>
    <dbReference type="NCBI Taxonomy" id="51028"/>
    <lineage>
        <taxon>Eukaryota</taxon>
        <taxon>Metazoa</taxon>
        <taxon>Ecdysozoa</taxon>
        <taxon>Nematoda</taxon>
        <taxon>Chromadorea</taxon>
        <taxon>Rhabditida</taxon>
        <taxon>Spirurina</taxon>
        <taxon>Oxyuridomorpha</taxon>
        <taxon>Oxyuroidea</taxon>
        <taxon>Oxyuridae</taxon>
        <taxon>Enterobius</taxon>
    </lineage>
</organism>
<dbReference type="GO" id="GO:1902387">
    <property type="term" value="F:ceramide 1-phosphate binding"/>
    <property type="evidence" value="ECO:0007669"/>
    <property type="project" value="TreeGrafter"/>
</dbReference>
<accession>A0A158Q9S2</accession>
<protein>
    <submittedName>
        <fullName evidence="5">GLTP domain-containing protein</fullName>
    </submittedName>
</protein>
<proteinExistence type="predicted"/>
<dbReference type="Gene3D" id="1.10.3520.10">
    <property type="entry name" value="Glycolipid transfer protein"/>
    <property type="match status" value="1"/>
</dbReference>
<dbReference type="InterPro" id="IPR036497">
    <property type="entry name" value="GLTP_sf"/>
</dbReference>
<dbReference type="STRING" id="51028.A0A158Q9S2"/>
<reference evidence="5" key="1">
    <citation type="submission" date="2016-04" db="UniProtKB">
        <authorList>
            <consortium name="WormBaseParasite"/>
        </authorList>
    </citation>
    <scope>IDENTIFICATION</scope>
</reference>
<keyword evidence="1" id="KW-0813">Transport</keyword>